<dbReference type="InterPro" id="IPR013785">
    <property type="entry name" value="Aldolase_TIM"/>
</dbReference>
<evidence type="ECO:0000256" key="5">
    <source>
        <dbReference type="RuleBase" id="RU003657"/>
    </source>
</evidence>
<accession>A0A9W6FJ98</accession>
<dbReference type="Gene3D" id="3.20.20.70">
    <property type="entry name" value="Aldolase class I"/>
    <property type="match status" value="1"/>
</dbReference>
<dbReference type="InterPro" id="IPR006062">
    <property type="entry name" value="His_biosynth"/>
</dbReference>
<evidence type="ECO:0000256" key="2">
    <source>
        <dbReference type="ARBA" id="ARBA00022605"/>
    </source>
</evidence>
<dbReference type="SUPFAM" id="SSF51366">
    <property type="entry name" value="Ribulose-phoshate binding barrel"/>
    <property type="match status" value="1"/>
</dbReference>
<dbReference type="GO" id="GO:0000105">
    <property type="term" value="P:L-histidine biosynthetic process"/>
    <property type="evidence" value="ECO:0007669"/>
    <property type="project" value="UniProtKB-KW"/>
</dbReference>
<comment type="pathway">
    <text evidence="4">Amino-acid biosynthesis.</text>
</comment>
<dbReference type="Pfam" id="PF00977">
    <property type="entry name" value="His_biosynth"/>
    <property type="match status" value="1"/>
</dbReference>
<keyword evidence="3 5" id="KW-0368">Histidine biosynthesis</keyword>
<protein>
    <submittedName>
        <fullName evidence="6">Nickel transporter</fullName>
    </submittedName>
</protein>
<proteinExistence type="inferred from homology"/>
<evidence type="ECO:0000256" key="1">
    <source>
        <dbReference type="ARBA" id="ARBA00009667"/>
    </source>
</evidence>
<evidence type="ECO:0000256" key="4">
    <source>
        <dbReference type="ARBA" id="ARBA00029440"/>
    </source>
</evidence>
<sequence>MQLIPVVDLKGGVVVRAHRGEREAYRPIVTPLSPTATPCDVVAGLLSLAPFRTLYVADIDAITGVGGNDAALRDLRRNFPGLALWVDAGEGYPARIAARAKTGPGIPIVGTESLGEADVEAALAVGGVILSLDHDAAGPRGPERAHRDARLWPDRVIVMTLARVGSGEGPDMDALERTGRLAERQGVTPALYAAGGVRGPVDLETLAQAGIAGALVASALHDGRIDPETARRWA</sequence>
<dbReference type="RefSeq" id="WP_281807461.1">
    <property type="nucleotide sequence ID" value="NZ_BSDO01000002.1"/>
</dbReference>
<keyword evidence="2 5" id="KW-0028">Amino-acid biosynthesis</keyword>
<evidence type="ECO:0000256" key="3">
    <source>
        <dbReference type="ARBA" id="ARBA00023102"/>
    </source>
</evidence>
<evidence type="ECO:0000313" key="6">
    <source>
        <dbReference type="EMBL" id="GLI22484.1"/>
    </source>
</evidence>
<gene>
    <name evidence="6" type="ORF">XFLAVUS301_21580</name>
</gene>
<organism evidence="6 7">
    <name type="scientific">Xanthobacter flavus</name>
    <dbReference type="NCBI Taxonomy" id="281"/>
    <lineage>
        <taxon>Bacteria</taxon>
        <taxon>Pseudomonadati</taxon>
        <taxon>Pseudomonadota</taxon>
        <taxon>Alphaproteobacteria</taxon>
        <taxon>Hyphomicrobiales</taxon>
        <taxon>Xanthobacteraceae</taxon>
        <taxon>Xanthobacter</taxon>
    </lineage>
</organism>
<dbReference type="EMBL" id="BSDO01000002">
    <property type="protein sequence ID" value="GLI22484.1"/>
    <property type="molecule type" value="Genomic_DNA"/>
</dbReference>
<dbReference type="InterPro" id="IPR011060">
    <property type="entry name" value="RibuloseP-bd_barrel"/>
</dbReference>
<comment type="caution">
    <text evidence="6">The sequence shown here is derived from an EMBL/GenBank/DDBJ whole genome shotgun (WGS) entry which is preliminary data.</text>
</comment>
<evidence type="ECO:0000313" key="7">
    <source>
        <dbReference type="Proteomes" id="UP001144397"/>
    </source>
</evidence>
<dbReference type="CDD" id="cd04723">
    <property type="entry name" value="HisA_HisF"/>
    <property type="match status" value="1"/>
</dbReference>
<reference evidence="6" key="1">
    <citation type="submission" date="2022-12" db="EMBL/GenBank/DDBJ databases">
        <title>Reference genome sequencing for broad-spectrum identification of bacterial and archaeal isolates by mass spectrometry.</title>
        <authorList>
            <person name="Sekiguchi Y."/>
            <person name="Tourlousse D.M."/>
        </authorList>
    </citation>
    <scope>NUCLEOTIDE SEQUENCE</scope>
    <source>
        <strain evidence="6">301</strain>
    </source>
</reference>
<dbReference type="GeneID" id="95762946"/>
<dbReference type="AlphaFoldDB" id="A0A9W6FJ98"/>
<name>A0A9W6FJ98_XANFL</name>
<comment type="similarity">
    <text evidence="1 5">Belongs to the HisA/HisF family.</text>
</comment>
<dbReference type="Proteomes" id="UP001144397">
    <property type="component" value="Unassembled WGS sequence"/>
</dbReference>